<keyword evidence="2" id="KW-1185">Reference proteome</keyword>
<dbReference type="EMBL" id="JAAMOX010000001">
    <property type="protein sequence ID" value="NIH53657.1"/>
    <property type="molecule type" value="Genomic_DNA"/>
</dbReference>
<dbReference type="Proteomes" id="UP000541033">
    <property type="component" value="Unassembled WGS sequence"/>
</dbReference>
<dbReference type="RefSeq" id="WP_167149453.1">
    <property type="nucleotide sequence ID" value="NZ_JAAMOX010000001.1"/>
</dbReference>
<gene>
    <name evidence="1" type="ORF">FHX76_001525</name>
</gene>
<comment type="caution">
    <text evidence="1">The sequence shown here is derived from an EMBL/GenBank/DDBJ whole genome shotgun (WGS) entry which is preliminary data.</text>
</comment>
<evidence type="ECO:0000313" key="2">
    <source>
        <dbReference type="Proteomes" id="UP000541033"/>
    </source>
</evidence>
<organism evidence="1 2">
    <name type="scientific">Lysinibacter cavernae</name>
    <dbReference type="NCBI Taxonomy" id="1640652"/>
    <lineage>
        <taxon>Bacteria</taxon>
        <taxon>Bacillati</taxon>
        <taxon>Actinomycetota</taxon>
        <taxon>Actinomycetes</taxon>
        <taxon>Micrococcales</taxon>
        <taxon>Microbacteriaceae</taxon>
        <taxon>Lysinibacter</taxon>
    </lineage>
</organism>
<dbReference type="AlphaFoldDB" id="A0A7X5R1D8"/>
<protein>
    <submittedName>
        <fullName evidence="1">Uncharacterized protein</fullName>
    </submittedName>
</protein>
<sequence length="453" mass="48344">MGISSLSSSEHVPHSPGITECFLGVEPGDIPFREQVGSTDFSGLSDAYGSATDAANELERLLGDSVEIRAAERYLLGTVLHQSTSWPVTATVAELLVRGLNDPALRNGLPAVFTFLANVADAPADVGMPMDEDFSDILLRDGVDQRARLADLIRGGASPDEVEDALDLGAAWAYEEIFAHARSWWKQIDRFLAEPGRGAGTDDLPPFTIGLAGFALARLAALLDASEGGAAGAGAGESETIGRAASWSDATGERLRRLLSTGRVLELTDRRVLVRALGNIQPTEEYLEDADRLTRIAAALSPSLARDARALTLLAGALGEAAELDAMLDRPEYLTVLLNLPNMIARLTAATVDTDVLVVAGIGCLRWTRQSGTGLFQTLRFLPRIFPNPAEGSELTRLSPAQCRYLGALLGEGDLFEQFTAAGTAETYRATGLPSTRRGCAKLIRRSERANRA</sequence>
<accession>A0A7X5R1D8</accession>
<evidence type="ECO:0000313" key="1">
    <source>
        <dbReference type="EMBL" id="NIH53657.1"/>
    </source>
</evidence>
<reference evidence="1 2" key="1">
    <citation type="submission" date="2020-02" db="EMBL/GenBank/DDBJ databases">
        <title>Sequencing the genomes of 1000 actinobacteria strains.</title>
        <authorList>
            <person name="Klenk H.-P."/>
        </authorList>
    </citation>
    <scope>NUCLEOTIDE SEQUENCE [LARGE SCALE GENOMIC DNA]</scope>
    <source>
        <strain evidence="1 2">DSM 27960</strain>
    </source>
</reference>
<proteinExistence type="predicted"/>
<name>A0A7X5R1D8_9MICO</name>